<dbReference type="Pfam" id="PF00480">
    <property type="entry name" value="ROK"/>
    <property type="match status" value="1"/>
</dbReference>
<keyword evidence="2" id="KW-0418">Kinase</keyword>
<keyword evidence="3" id="KW-1185">Reference proteome</keyword>
<evidence type="ECO:0000256" key="1">
    <source>
        <dbReference type="ARBA" id="ARBA00006479"/>
    </source>
</evidence>
<dbReference type="RefSeq" id="WP_220490200.1">
    <property type="nucleotide sequence ID" value="NZ_BAAATF010000004.1"/>
</dbReference>
<name>A0A7W3JBL5_9MICO</name>
<dbReference type="PANTHER" id="PTHR18964">
    <property type="entry name" value="ROK (REPRESSOR, ORF, KINASE) FAMILY"/>
    <property type="match status" value="1"/>
</dbReference>
<dbReference type="SUPFAM" id="SSF46785">
    <property type="entry name" value="Winged helix' DNA-binding domain"/>
    <property type="match status" value="1"/>
</dbReference>
<gene>
    <name evidence="2" type="ORF">FHX71_003814</name>
</gene>
<evidence type="ECO:0000313" key="2">
    <source>
        <dbReference type="EMBL" id="MBA8809838.1"/>
    </source>
</evidence>
<dbReference type="Gene3D" id="1.10.10.10">
    <property type="entry name" value="Winged helix-like DNA-binding domain superfamily/Winged helix DNA-binding domain"/>
    <property type="match status" value="1"/>
</dbReference>
<dbReference type="AlphaFoldDB" id="A0A7W3JBL5"/>
<keyword evidence="2" id="KW-0808">Transferase</keyword>
<dbReference type="InterPro" id="IPR049874">
    <property type="entry name" value="ROK_cs"/>
</dbReference>
<dbReference type="Proteomes" id="UP000540568">
    <property type="component" value="Unassembled WGS sequence"/>
</dbReference>
<dbReference type="PANTHER" id="PTHR18964:SF173">
    <property type="entry name" value="GLUCOKINASE"/>
    <property type="match status" value="1"/>
</dbReference>
<reference evidence="2 3" key="1">
    <citation type="submission" date="2020-07" db="EMBL/GenBank/DDBJ databases">
        <title>Sequencing the genomes of 1000 actinobacteria strains.</title>
        <authorList>
            <person name="Klenk H.-P."/>
        </authorList>
    </citation>
    <scope>NUCLEOTIDE SEQUENCE [LARGE SCALE GENOMIC DNA]</scope>
    <source>
        <strain evidence="2 3">DSM 44121</strain>
    </source>
</reference>
<dbReference type="Gene3D" id="3.30.420.40">
    <property type="match status" value="2"/>
</dbReference>
<organism evidence="2 3">
    <name type="scientific">Promicromonospora sukumoe</name>
    <dbReference type="NCBI Taxonomy" id="88382"/>
    <lineage>
        <taxon>Bacteria</taxon>
        <taxon>Bacillati</taxon>
        <taxon>Actinomycetota</taxon>
        <taxon>Actinomycetes</taxon>
        <taxon>Micrococcales</taxon>
        <taxon>Promicromonosporaceae</taxon>
        <taxon>Promicromonospora</taxon>
    </lineage>
</organism>
<comment type="caution">
    <text evidence="2">The sequence shown here is derived from an EMBL/GenBank/DDBJ whole genome shotgun (WGS) entry which is preliminary data.</text>
</comment>
<proteinExistence type="inferred from homology"/>
<dbReference type="InterPro" id="IPR036388">
    <property type="entry name" value="WH-like_DNA-bd_sf"/>
</dbReference>
<dbReference type="InterPro" id="IPR043129">
    <property type="entry name" value="ATPase_NBD"/>
</dbReference>
<dbReference type="SUPFAM" id="SSF53067">
    <property type="entry name" value="Actin-like ATPase domain"/>
    <property type="match status" value="1"/>
</dbReference>
<evidence type="ECO:0000313" key="3">
    <source>
        <dbReference type="Proteomes" id="UP000540568"/>
    </source>
</evidence>
<accession>A0A7W3JBL5</accession>
<dbReference type="EMBL" id="JACGWV010000002">
    <property type="protein sequence ID" value="MBA8809838.1"/>
    <property type="molecule type" value="Genomic_DNA"/>
</dbReference>
<dbReference type="GO" id="GO:0016301">
    <property type="term" value="F:kinase activity"/>
    <property type="evidence" value="ECO:0007669"/>
    <property type="project" value="UniProtKB-KW"/>
</dbReference>
<protein>
    <submittedName>
        <fullName evidence="2">Putative NBD/HSP70 family sugar kinase</fullName>
    </submittedName>
</protein>
<sequence length="393" mass="39724">MVEVARDVVQQVPKVSGAGDMFQLLRDGRPRTRADLAAVTGQARSTVAARIDLLMAAGLIAPAGEATSTGGRPPATFAFAPSARVVLGVDLGATHARLALTDLASTVLAQRDLPLLITDGPDLVLDRVAETGAELLHEAGRTTSDLAGVGVGLPGPVEHATGKPNNPPIMPGWDNADVPEILGSRFHAPVLVDNDVNIMALGEHRAAWPGVADLLFVKVATGIGAGIIADGALRRGAQGSAGDIGHVAVPGVTDIACRCGNVGCLEAIASGQAVASRLEGAVTSADVVALVRAGDVAASQAVRQAGRDIGAVLATSVSLLNPSMIVIGGILADAGEHIVAGIREVVYQRSLPLATQHLRIVTARTGTQAGVLGASAMAVDQALSSDAVDRLVA</sequence>
<dbReference type="InterPro" id="IPR036390">
    <property type="entry name" value="WH_DNA-bd_sf"/>
</dbReference>
<comment type="similarity">
    <text evidence="1">Belongs to the ROK (NagC/XylR) family.</text>
</comment>
<dbReference type="PROSITE" id="PS01125">
    <property type="entry name" value="ROK"/>
    <property type="match status" value="1"/>
</dbReference>
<dbReference type="InterPro" id="IPR000600">
    <property type="entry name" value="ROK"/>
</dbReference>